<feature type="domain" description="Schlafen AlbA-2" evidence="2">
    <location>
        <begin position="14"/>
        <end position="143"/>
    </location>
</feature>
<dbReference type="InterPro" id="IPR038461">
    <property type="entry name" value="Schlafen_AlbA_2_dom_sf"/>
</dbReference>
<evidence type="ECO:0000256" key="1">
    <source>
        <dbReference type="SAM" id="MobiDB-lite"/>
    </source>
</evidence>
<organism evidence="3 4">
    <name type="scientific">Sorangium cellulosum So0157-2</name>
    <dbReference type="NCBI Taxonomy" id="1254432"/>
    <lineage>
        <taxon>Bacteria</taxon>
        <taxon>Pseudomonadati</taxon>
        <taxon>Myxococcota</taxon>
        <taxon>Polyangia</taxon>
        <taxon>Polyangiales</taxon>
        <taxon>Polyangiaceae</taxon>
        <taxon>Sorangium</taxon>
    </lineage>
</organism>
<reference evidence="3 4" key="1">
    <citation type="journal article" date="2013" name="Sci. Rep.">
        <title>Extraordinary expansion of a Sorangium cellulosum genome from an alkaline milieu.</title>
        <authorList>
            <person name="Han K."/>
            <person name="Li Z.F."/>
            <person name="Peng R."/>
            <person name="Zhu L.P."/>
            <person name="Zhou T."/>
            <person name="Wang L.G."/>
            <person name="Li S.G."/>
            <person name="Zhang X.B."/>
            <person name="Hu W."/>
            <person name="Wu Z.H."/>
            <person name="Qin N."/>
            <person name="Li Y.Z."/>
        </authorList>
    </citation>
    <scope>NUCLEOTIDE SEQUENCE [LARGE SCALE GENOMIC DNA]</scope>
    <source>
        <strain evidence="3 4">So0157-2</strain>
    </source>
</reference>
<dbReference type="PATRIC" id="fig|1254432.3.peg.1780"/>
<dbReference type="HOGENOM" id="CLU_024970_3_3_7"/>
<dbReference type="AlphaFoldDB" id="S4XV65"/>
<dbReference type="PANTHER" id="PTHR30595">
    <property type="entry name" value="GLPR-RELATED TRANSCRIPTIONAL REPRESSOR"/>
    <property type="match status" value="1"/>
</dbReference>
<accession>S4XV65</accession>
<protein>
    <recommendedName>
        <fullName evidence="2">Schlafen AlbA-2 domain-containing protein</fullName>
    </recommendedName>
</protein>
<evidence type="ECO:0000313" key="4">
    <source>
        <dbReference type="Proteomes" id="UP000014803"/>
    </source>
</evidence>
<dbReference type="RefSeq" id="WP_020733583.1">
    <property type="nucleotide sequence ID" value="NC_021658.1"/>
</dbReference>
<proteinExistence type="predicted"/>
<dbReference type="Pfam" id="PF04326">
    <property type="entry name" value="SLFN_AlbA_2"/>
    <property type="match status" value="1"/>
</dbReference>
<dbReference type="STRING" id="1254432.SCE1572_07985"/>
<dbReference type="KEGG" id="scu:SCE1572_07985"/>
<sequence length="476" mass="52607">MTARIDLVELARRESEQTEWKENVADVNDVVETLSAFANDLQNLGGGFVVCGAKEEKDESGFPRLVRTGLAAARLKEVENTVLARCRERVSPPLAPLVEELESEDPQRRILVFLQPATGSAHTFRRNNEGAKHFVRVSRSTIEARNGLLKDLLVRKGALEPWDRRPCNAATVNDIDLLTLRDALQRMGVFTLDRGVEPYLVDGVQLSPFVPSLCVAEPLSGVLRPRNFAVLLFGREPQRFIPGAFSIFSAYRGLDRTDPVARRFEIPGTLLDQARRLQELLDAEAVTLFDKTNLEAPNAEKYPRRALQEAMVNALAHRDYELVDPARFTSYRDRVEFVSPGPLPVGVTLENLRTGSVTPRWRNQALAWFLSRLQLAQAEGQGIQTIRSTMEATGCPPPIFDATEVSVTCILRAHPRFESAKRGKTVSRGSAAKPAASKKAKPKAKKAASTSKPAAKPRKTGAKATQKSSKKGVRRG</sequence>
<evidence type="ECO:0000259" key="2">
    <source>
        <dbReference type="Pfam" id="PF04326"/>
    </source>
</evidence>
<gene>
    <name evidence="3" type="ORF">SCE1572_07985</name>
</gene>
<dbReference type="EMBL" id="CP003969">
    <property type="protein sequence ID" value="AGP34453.1"/>
    <property type="molecule type" value="Genomic_DNA"/>
</dbReference>
<dbReference type="Gene3D" id="3.30.950.30">
    <property type="entry name" value="Schlafen, AAA domain"/>
    <property type="match status" value="1"/>
</dbReference>
<dbReference type="Proteomes" id="UP000014803">
    <property type="component" value="Chromosome"/>
</dbReference>
<dbReference type="Pfam" id="PF13749">
    <property type="entry name" value="HATPase_c_4"/>
    <property type="match status" value="1"/>
</dbReference>
<name>S4XV65_SORCE</name>
<dbReference type="Gene3D" id="3.30.565.60">
    <property type="match status" value="1"/>
</dbReference>
<feature type="compositionally biased region" description="Basic residues" evidence="1">
    <location>
        <begin position="436"/>
        <end position="446"/>
    </location>
</feature>
<dbReference type="InterPro" id="IPR007421">
    <property type="entry name" value="Schlafen_AlbA_2_dom"/>
</dbReference>
<dbReference type="eggNOG" id="COG2865">
    <property type="taxonomic scope" value="Bacteria"/>
</dbReference>
<feature type="region of interest" description="Disordered" evidence="1">
    <location>
        <begin position="418"/>
        <end position="476"/>
    </location>
</feature>
<dbReference type="PANTHER" id="PTHR30595:SF6">
    <property type="entry name" value="SCHLAFEN ALBA-2 DOMAIN-CONTAINING PROTEIN"/>
    <property type="match status" value="1"/>
</dbReference>
<dbReference type="InterPro" id="IPR038475">
    <property type="entry name" value="RecG_C_sf"/>
</dbReference>
<evidence type="ECO:0000313" key="3">
    <source>
        <dbReference type="EMBL" id="AGP34453.1"/>
    </source>
</evidence>